<dbReference type="PROSITE" id="PS51186">
    <property type="entry name" value="GNAT"/>
    <property type="match status" value="1"/>
</dbReference>
<keyword evidence="2" id="KW-0808">Transferase</keyword>
<evidence type="ECO:0000313" key="2">
    <source>
        <dbReference type="EMBL" id="MQN80336.1"/>
    </source>
</evidence>
<dbReference type="EMBL" id="VZCB01000046">
    <property type="protein sequence ID" value="MQN80336.1"/>
    <property type="molecule type" value="Genomic_DNA"/>
</dbReference>
<organism evidence="2 3">
    <name type="scientific">Segatella copri</name>
    <dbReference type="NCBI Taxonomy" id="165179"/>
    <lineage>
        <taxon>Bacteria</taxon>
        <taxon>Pseudomonadati</taxon>
        <taxon>Bacteroidota</taxon>
        <taxon>Bacteroidia</taxon>
        <taxon>Bacteroidales</taxon>
        <taxon>Prevotellaceae</taxon>
        <taxon>Segatella</taxon>
    </lineage>
</organism>
<dbReference type="Gene3D" id="3.40.630.30">
    <property type="match status" value="1"/>
</dbReference>
<evidence type="ECO:0000313" key="3">
    <source>
        <dbReference type="Proteomes" id="UP000480425"/>
    </source>
</evidence>
<dbReference type="Pfam" id="PF13302">
    <property type="entry name" value="Acetyltransf_3"/>
    <property type="match status" value="1"/>
</dbReference>
<sequence length="176" mass="20406">MNEMNGKDSKPLVYLRALEMEDLEFLYEVENDRSLWGVGCTNVPYSRQMLIDYIASASADIYADRQMRLIIENGQHETVGMVDLINFDPRHLRAEIGIVIKNEVRGKGYAQEAIRQLLVYSKEILHLHQLYAIVSTKNEKAVKMLHSVGFEGSKMLKEWLFEGDFYVDAYLFQCFL</sequence>
<dbReference type="OrthoDB" id="893030at2"/>
<dbReference type="SUPFAM" id="SSF55729">
    <property type="entry name" value="Acyl-CoA N-acyltransferases (Nat)"/>
    <property type="match status" value="1"/>
</dbReference>
<reference evidence="2 3" key="1">
    <citation type="submission" date="2019-09" db="EMBL/GenBank/DDBJ databases">
        <title>Distinct polysaccharide growth profiles of human intestinal Prevotella copri isolates.</title>
        <authorList>
            <person name="Fehlner-Peach H."/>
            <person name="Magnabosco C."/>
            <person name="Raghavan V."/>
            <person name="Scher J.U."/>
            <person name="Tett A."/>
            <person name="Cox L.M."/>
            <person name="Gottsegen C."/>
            <person name="Watters A."/>
            <person name="Wiltshire- Gordon J.D."/>
            <person name="Segata N."/>
            <person name="Bonneau R."/>
            <person name="Littman D.R."/>
        </authorList>
    </citation>
    <scope>NUCLEOTIDE SEQUENCE [LARGE SCALE GENOMIC DNA]</scope>
    <source>
        <strain evidence="3">iA622</strain>
    </source>
</reference>
<dbReference type="CDD" id="cd04301">
    <property type="entry name" value="NAT_SF"/>
    <property type="match status" value="1"/>
</dbReference>
<dbReference type="RefSeq" id="WP_153122733.1">
    <property type="nucleotide sequence ID" value="NZ_VZCB01000046.1"/>
</dbReference>
<protein>
    <submittedName>
        <fullName evidence="2">GNAT family N-acetyltransferase</fullName>
    </submittedName>
</protein>
<dbReference type="AlphaFoldDB" id="A0A6G1TYU6"/>
<dbReference type="InterPro" id="IPR000182">
    <property type="entry name" value="GNAT_dom"/>
</dbReference>
<dbReference type="GO" id="GO:0016747">
    <property type="term" value="F:acyltransferase activity, transferring groups other than amino-acyl groups"/>
    <property type="evidence" value="ECO:0007669"/>
    <property type="project" value="InterPro"/>
</dbReference>
<dbReference type="PANTHER" id="PTHR43415">
    <property type="entry name" value="SPERMIDINE N(1)-ACETYLTRANSFERASE"/>
    <property type="match status" value="1"/>
</dbReference>
<name>A0A6G1TYU6_9BACT</name>
<comment type="caution">
    <text evidence="2">The sequence shown here is derived from an EMBL/GenBank/DDBJ whole genome shotgun (WGS) entry which is preliminary data.</text>
</comment>
<feature type="domain" description="N-acetyltransferase" evidence="1">
    <location>
        <begin position="13"/>
        <end position="176"/>
    </location>
</feature>
<dbReference type="InterPro" id="IPR016181">
    <property type="entry name" value="Acyl_CoA_acyltransferase"/>
</dbReference>
<evidence type="ECO:0000259" key="1">
    <source>
        <dbReference type="PROSITE" id="PS51186"/>
    </source>
</evidence>
<proteinExistence type="predicted"/>
<gene>
    <name evidence="2" type="ORF">F7D73_05110</name>
</gene>
<dbReference type="PANTHER" id="PTHR43415:SF3">
    <property type="entry name" value="GNAT-FAMILY ACETYLTRANSFERASE"/>
    <property type="match status" value="1"/>
</dbReference>
<dbReference type="Proteomes" id="UP000480425">
    <property type="component" value="Unassembled WGS sequence"/>
</dbReference>
<accession>A0A6G1TYU6</accession>